<reference evidence="1" key="1">
    <citation type="submission" date="2023-01" db="EMBL/GenBank/DDBJ databases">
        <title>Psychroserpens sp. MSW6 and Marinomonas sp. RSW2, isolated from seawater.</title>
        <authorList>
            <person name="Kristyanto S."/>
            <person name="Jung J."/>
            <person name="Kim J.M."/>
            <person name="Jeon C.O."/>
        </authorList>
    </citation>
    <scope>NUCLEOTIDE SEQUENCE</scope>
    <source>
        <strain evidence="1">RSW2</strain>
    </source>
</reference>
<comment type="caution">
    <text evidence="1">The sequence shown here is derived from an EMBL/GenBank/DDBJ whole genome shotgun (WGS) entry which is preliminary data.</text>
</comment>
<name>A0ABT5WGI6_9GAMM</name>
<dbReference type="RefSeq" id="WP_255896429.1">
    <property type="nucleotide sequence ID" value="NZ_JAMZEG020000003.1"/>
</dbReference>
<accession>A0ABT5WGI6</accession>
<evidence type="ECO:0000313" key="1">
    <source>
        <dbReference type="EMBL" id="MDE8603935.1"/>
    </source>
</evidence>
<protein>
    <submittedName>
        <fullName evidence="1">Uncharacterized protein</fullName>
    </submittedName>
</protein>
<organism evidence="1 2">
    <name type="scientific">Marinomonas maritima</name>
    <dbReference type="NCBI Taxonomy" id="2940935"/>
    <lineage>
        <taxon>Bacteria</taxon>
        <taxon>Pseudomonadati</taxon>
        <taxon>Pseudomonadota</taxon>
        <taxon>Gammaproteobacteria</taxon>
        <taxon>Oceanospirillales</taxon>
        <taxon>Oceanospirillaceae</taxon>
        <taxon>Marinomonas</taxon>
    </lineage>
</organism>
<proteinExistence type="predicted"/>
<sequence>MPSTTYEVAHIREQGQDMIIIPVSSSLSNMSNTKQNELRDSLQLYARDAGLAGEVCLVWETGNRFYFIAPNLWHPFFKGMSMNFVARNINKKLTCKS</sequence>
<dbReference type="Proteomes" id="UP001139522">
    <property type="component" value="Unassembled WGS sequence"/>
</dbReference>
<evidence type="ECO:0000313" key="2">
    <source>
        <dbReference type="Proteomes" id="UP001139522"/>
    </source>
</evidence>
<keyword evidence="2" id="KW-1185">Reference proteome</keyword>
<dbReference type="EMBL" id="JAMZEG020000003">
    <property type="protein sequence ID" value="MDE8603935.1"/>
    <property type="molecule type" value="Genomic_DNA"/>
</dbReference>
<gene>
    <name evidence="1" type="ORF">M3I01_013610</name>
</gene>